<organism evidence="2 3">
    <name type="scientific">Bambusicola thoracicus</name>
    <name type="common">Chinese bamboo-partridge</name>
    <name type="synonym">Perdix thoracica</name>
    <dbReference type="NCBI Taxonomy" id="9083"/>
    <lineage>
        <taxon>Eukaryota</taxon>
        <taxon>Metazoa</taxon>
        <taxon>Chordata</taxon>
        <taxon>Craniata</taxon>
        <taxon>Vertebrata</taxon>
        <taxon>Euteleostomi</taxon>
        <taxon>Archelosauria</taxon>
        <taxon>Archosauria</taxon>
        <taxon>Dinosauria</taxon>
        <taxon>Saurischia</taxon>
        <taxon>Theropoda</taxon>
        <taxon>Coelurosauria</taxon>
        <taxon>Aves</taxon>
        <taxon>Neognathae</taxon>
        <taxon>Galloanserae</taxon>
        <taxon>Galliformes</taxon>
        <taxon>Phasianidae</taxon>
        <taxon>Perdicinae</taxon>
        <taxon>Bambusicola</taxon>
    </lineage>
</organism>
<gene>
    <name evidence="2" type="ORF">CIB84_013563</name>
</gene>
<name>A0A2P4SF19_BAMTH</name>
<feature type="signal peptide" evidence="1">
    <location>
        <begin position="1"/>
        <end position="18"/>
    </location>
</feature>
<keyword evidence="1" id="KW-0732">Signal</keyword>
<evidence type="ECO:0000313" key="2">
    <source>
        <dbReference type="EMBL" id="POI22688.1"/>
    </source>
</evidence>
<evidence type="ECO:0000256" key="1">
    <source>
        <dbReference type="SAM" id="SignalP"/>
    </source>
</evidence>
<evidence type="ECO:0000313" key="3">
    <source>
        <dbReference type="Proteomes" id="UP000237246"/>
    </source>
</evidence>
<dbReference type="AlphaFoldDB" id="A0A2P4SF19"/>
<feature type="non-terminal residue" evidence="2">
    <location>
        <position position="1"/>
    </location>
</feature>
<sequence length="98" mass="10868">PALCWLCCCFLILPLSCGLPFQGTVLLRAQVCAGVFSCHQAAHRGGGTGTEARPRQLSRCDRAGTWMWKKAPQQQGGNSTQSWTFRLKGKEDFLFQHL</sequence>
<proteinExistence type="predicted"/>
<dbReference type="Proteomes" id="UP000237246">
    <property type="component" value="Unassembled WGS sequence"/>
</dbReference>
<accession>A0A2P4SF19</accession>
<comment type="caution">
    <text evidence="2">The sequence shown here is derived from an EMBL/GenBank/DDBJ whole genome shotgun (WGS) entry which is preliminary data.</text>
</comment>
<feature type="chain" id="PRO_5015177748" evidence="1">
    <location>
        <begin position="19"/>
        <end position="98"/>
    </location>
</feature>
<dbReference type="EMBL" id="PPHD01055720">
    <property type="protein sequence ID" value="POI22688.1"/>
    <property type="molecule type" value="Genomic_DNA"/>
</dbReference>
<protein>
    <submittedName>
        <fullName evidence="2">Uncharacterized protein</fullName>
    </submittedName>
</protein>
<reference evidence="2 3" key="1">
    <citation type="submission" date="2018-01" db="EMBL/GenBank/DDBJ databases">
        <title>Comparison of the Chinese Bamboo Partridge and Red Junglefowl genome sequences highlights the importance of demography in genome evolution.</title>
        <authorList>
            <person name="Tiley G.P."/>
            <person name="Kimball R.T."/>
            <person name="Braun E.L."/>
            <person name="Burleigh J.G."/>
        </authorList>
    </citation>
    <scope>NUCLEOTIDE SEQUENCE [LARGE SCALE GENOMIC DNA]</scope>
    <source>
        <strain evidence="2">RTK389</strain>
        <tissue evidence="2">Blood</tissue>
    </source>
</reference>
<feature type="non-terminal residue" evidence="2">
    <location>
        <position position="98"/>
    </location>
</feature>
<keyword evidence="3" id="KW-1185">Reference proteome</keyword>